<accession>A0ABR2L1J2</accession>
<dbReference type="EMBL" id="JAPFFF010000002">
    <property type="protein sequence ID" value="KAK8897221.1"/>
    <property type="molecule type" value="Genomic_DNA"/>
</dbReference>
<proteinExistence type="predicted"/>
<gene>
    <name evidence="1" type="ORF">M9Y10_015159</name>
</gene>
<comment type="caution">
    <text evidence="1">The sequence shown here is derived from an EMBL/GenBank/DDBJ whole genome shotgun (WGS) entry which is preliminary data.</text>
</comment>
<dbReference type="InterPro" id="IPR016024">
    <property type="entry name" value="ARM-type_fold"/>
</dbReference>
<sequence>MNENQILEEFLNLSSSDEAKRNKATETLSNYISSPQFLQYMIQLIINPEIQSQPNLYNQILIVLKACLKTLYSNCQTIDENYTKNIPISLIHILDSIPPQFHSYIIDYFRQINQIALTIQSNESNDNFFNNLQKSTVPFIIEQLKEQKNFVSNLFIFKLFLKFYIKESQDEELATFYNQILHEITPIIIGTVNSIEINEFTANSVKLAAQIMNLIIHSNIFKLPHFFEPAVILSMILNYCRYFQSRFENSSKLNRHLLKLSIELINLYYEIPEIKVNAYLPLFNCCMQLLLAMDANSYDSFVRFYSLKLIYNICSAKYVENDVYSANYFESEICSPQFVSSVLIPSARLTEQDIDELNSMPYLIPFKFRDFKEQSDFSVRSVCRLFADQILRVPELHSIVERPSEDPIEFESHVFLLSCLEPITSLISKDEIQFILNLAVSNIDSNISFLQASFLYYLYRYISIVPDCPMIARLAVSCINHSNDPIVILAAVDLLKSDRLDFNYIENFEEKNSIIPKLLSLCVSIHCWDPLDVIVKLVNSESQKLNEEMPTFLIEIISTLFQSCLSIVRNPSNPGSVSERELFTLSGTFDTILKIIEKDSISDELIVFCLNHCALILKEAQSSDYLVCLFSFVSFFNYQLRTPLNEQFHFILLSLSSNENSSDFILDACYPLILNPQSSIQDRQEFVTAIAQICQRNINNKFVFASTSSLLRVCGALIEVFGNNFINLAEIAFYVILNSDPEKNFLPLLYLLYTSVRVNPSLILSQFNEEIINCLLNNSVNYIANCYPYEYLNTFYRNEVKCHFCLLLEIARIGRQEGSPEILSNIAQSCFNKAIVVSKSFQSAEDFTSNSNYFNQRKFNSALAIRYFPNAISQIDEFKMFFEVALETGFNVSEKDQKQIAALANMVRSEEQL</sequence>
<reference evidence="1 2" key="1">
    <citation type="submission" date="2024-04" db="EMBL/GenBank/DDBJ databases">
        <title>Tritrichomonas musculus Genome.</title>
        <authorList>
            <person name="Alves-Ferreira E."/>
            <person name="Grigg M."/>
            <person name="Lorenzi H."/>
            <person name="Galac M."/>
        </authorList>
    </citation>
    <scope>NUCLEOTIDE SEQUENCE [LARGE SCALE GENOMIC DNA]</scope>
    <source>
        <strain evidence="1 2">EAF2021</strain>
    </source>
</reference>
<keyword evidence="2" id="KW-1185">Reference proteome</keyword>
<organism evidence="1 2">
    <name type="scientific">Tritrichomonas musculus</name>
    <dbReference type="NCBI Taxonomy" id="1915356"/>
    <lineage>
        <taxon>Eukaryota</taxon>
        <taxon>Metamonada</taxon>
        <taxon>Parabasalia</taxon>
        <taxon>Tritrichomonadida</taxon>
        <taxon>Tritrichomonadidae</taxon>
        <taxon>Tritrichomonas</taxon>
    </lineage>
</organism>
<evidence type="ECO:0000313" key="1">
    <source>
        <dbReference type="EMBL" id="KAK8897221.1"/>
    </source>
</evidence>
<protein>
    <recommendedName>
        <fullName evidence="3">Importin N-terminal domain-containing protein</fullName>
    </recommendedName>
</protein>
<name>A0ABR2L1J2_9EUKA</name>
<evidence type="ECO:0000313" key="2">
    <source>
        <dbReference type="Proteomes" id="UP001470230"/>
    </source>
</evidence>
<dbReference type="SUPFAM" id="SSF48371">
    <property type="entry name" value="ARM repeat"/>
    <property type="match status" value="1"/>
</dbReference>
<evidence type="ECO:0008006" key="3">
    <source>
        <dbReference type="Google" id="ProtNLM"/>
    </source>
</evidence>
<dbReference type="Proteomes" id="UP001470230">
    <property type="component" value="Unassembled WGS sequence"/>
</dbReference>